<dbReference type="AlphaFoldDB" id="A0A7D5Z1I1"/>
<sequence>MKQTGMIMIEVLVSLVVLAIGILGLASLQAYSLRATQSSYLRSVATDLASSLSEQVQANRAKTIASQDAGGDAKYYGTGAPTLPKAPDYARFTCSVNASTHHFECENATGYTPESSANSTALARTELGYWLDLVAASLPLGTSGGAVICRDTSPDDGSEPVLDSTAADFAAKTGCLASNNGSYASAPYVIKIWWQDEKPTKANPTPDLMRFALTIS</sequence>
<evidence type="ECO:0000313" key="2">
    <source>
        <dbReference type="Proteomes" id="UP000510822"/>
    </source>
</evidence>
<proteinExistence type="predicted"/>
<dbReference type="InterPro" id="IPR013362">
    <property type="entry name" value="Pilus_4_PilV"/>
</dbReference>
<dbReference type="NCBIfam" id="TIGR02523">
    <property type="entry name" value="type_IV_pilV"/>
    <property type="match status" value="1"/>
</dbReference>
<dbReference type="KEGG" id="cfon:HZU75_04030"/>
<name>A0A7D5Z1I1_9NEIS</name>
<gene>
    <name evidence="1" type="primary">pilV</name>
    <name evidence="1" type="ORF">HZU75_04030</name>
</gene>
<dbReference type="EMBL" id="CP058952">
    <property type="protein sequence ID" value="QLI80761.1"/>
    <property type="molecule type" value="Genomic_DNA"/>
</dbReference>
<organism evidence="1 2">
    <name type="scientific">Chitinibacter fontanus</name>
    <dbReference type="NCBI Taxonomy" id="1737446"/>
    <lineage>
        <taxon>Bacteria</taxon>
        <taxon>Pseudomonadati</taxon>
        <taxon>Pseudomonadota</taxon>
        <taxon>Betaproteobacteria</taxon>
        <taxon>Neisseriales</taxon>
        <taxon>Chitinibacteraceae</taxon>
        <taxon>Chitinibacter</taxon>
    </lineage>
</organism>
<reference evidence="1 2" key="1">
    <citation type="journal article" date="2016" name="Int. J. Syst. Evol. Microbiol.">
        <title>Chitinibacter fontanus sp. nov., isolated from a spring.</title>
        <authorList>
            <person name="Sheu S.Y."/>
            <person name="Li Y.S."/>
            <person name="Young C.C."/>
            <person name="Chen W.M."/>
        </authorList>
    </citation>
    <scope>NUCLEOTIDE SEQUENCE [LARGE SCALE GENOMIC DNA]</scope>
    <source>
        <strain evidence="1 2">STM-7</strain>
    </source>
</reference>
<accession>A0A7D5Z1I1</accession>
<evidence type="ECO:0000313" key="1">
    <source>
        <dbReference type="EMBL" id="QLI80761.1"/>
    </source>
</evidence>
<dbReference type="Proteomes" id="UP000510822">
    <property type="component" value="Chromosome"/>
</dbReference>
<dbReference type="RefSeq" id="WP_180307895.1">
    <property type="nucleotide sequence ID" value="NZ_CP058952.1"/>
</dbReference>
<protein>
    <submittedName>
        <fullName evidence="1">Type IV pilus modification protein PilV</fullName>
    </submittedName>
</protein>
<keyword evidence="2" id="KW-1185">Reference proteome</keyword>